<dbReference type="Pfam" id="PF00168">
    <property type="entry name" value="C2"/>
    <property type="match status" value="1"/>
</dbReference>
<reference evidence="2 3" key="1">
    <citation type="journal article" date="2005" name="Nature">
        <title>The genome of the social amoeba Dictyostelium discoideum.</title>
        <authorList>
            <consortium name="The Dictyostelium discoideum Sequencing Consortium"/>
            <person name="Eichinger L."/>
            <person name="Pachebat J.A."/>
            <person name="Glockner G."/>
            <person name="Rajandream M.A."/>
            <person name="Sucgang R."/>
            <person name="Berriman M."/>
            <person name="Song J."/>
            <person name="Olsen R."/>
            <person name="Szafranski K."/>
            <person name="Xu Q."/>
            <person name="Tunggal B."/>
            <person name="Kummerfeld S."/>
            <person name="Madera M."/>
            <person name="Konfortov B.A."/>
            <person name="Rivero F."/>
            <person name="Bankier A.T."/>
            <person name="Lehmann R."/>
            <person name="Hamlin N."/>
            <person name="Davies R."/>
            <person name="Gaudet P."/>
            <person name="Fey P."/>
            <person name="Pilcher K."/>
            <person name="Chen G."/>
            <person name="Saunders D."/>
            <person name="Sodergren E."/>
            <person name="Davis P."/>
            <person name="Kerhornou A."/>
            <person name="Nie X."/>
            <person name="Hall N."/>
            <person name="Anjard C."/>
            <person name="Hemphill L."/>
            <person name="Bason N."/>
            <person name="Farbrother P."/>
            <person name="Desany B."/>
            <person name="Just E."/>
            <person name="Morio T."/>
            <person name="Rost R."/>
            <person name="Churcher C."/>
            <person name="Cooper J."/>
            <person name="Haydock S."/>
            <person name="van Driessche N."/>
            <person name="Cronin A."/>
            <person name="Goodhead I."/>
            <person name="Muzny D."/>
            <person name="Mourier T."/>
            <person name="Pain A."/>
            <person name="Lu M."/>
            <person name="Harper D."/>
            <person name="Lindsay R."/>
            <person name="Hauser H."/>
            <person name="James K."/>
            <person name="Quiles M."/>
            <person name="Madan Babu M."/>
            <person name="Saito T."/>
            <person name="Buchrieser C."/>
            <person name="Wardroper A."/>
            <person name="Felder M."/>
            <person name="Thangavelu M."/>
            <person name="Johnson D."/>
            <person name="Knights A."/>
            <person name="Loulseged H."/>
            <person name="Mungall K."/>
            <person name="Oliver K."/>
            <person name="Price C."/>
            <person name="Quail M.A."/>
            <person name="Urushihara H."/>
            <person name="Hernandez J."/>
            <person name="Rabbinowitsch E."/>
            <person name="Steffen D."/>
            <person name="Sanders M."/>
            <person name="Ma J."/>
            <person name="Kohara Y."/>
            <person name="Sharp S."/>
            <person name="Simmonds M."/>
            <person name="Spiegler S."/>
            <person name="Tivey A."/>
            <person name="Sugano S."/>
            <person name="White B."/>
            <person name="Walker D."/>
            <person name="Woodward J."/>
            <person name="Winckler T."/>
            <person name="Tanaka Y."/>
            <person name="Shaulsky G."/>
            <person name="Schleicher M."/>
            <person name="Weinstock G."/>
            <person name="Rosenthal A."/>
            <person name="Cox E.C."/>
            <person name="Chisholm R.L."/>
            <person name="Gibbs R."/>
            <person name="Loomis W.F."/>
            <person name="Platzer M."/>
            <person name="Kay R.R."/>
            <person name="Williams J."/>
            <person name="Dear P.H."/>
            <person name="Noegel A.A."/>
            <person name="Barrell B."/>
            <person name="Kuspa A."/>
        </authorList>
    </citation>
    <scope>NUCLEOTIDE SEQUENCE [LARGE SCALE GENOMIC DNA]</scope>
    <source>
        <strain evidence="2 3">AX4</strain>
    </source>
</reference>
<dbReference type="PROSITE" id="PS50004">
    <property type="entry name" value="C2"/>
    <property type="match status" value="1"/>
</dbReference>
<gene>
    <name evidence="2" type="ORF">DDB_G0293992</name>
</gene>
<dbReference type="AlphaFoldDB" id="Q54B08"/>
<evidence type="ECO:0000313" key="3">
    <source>
        <dbReference type="Proteomes" id="UP000002195"/>
    </source>
</evidence>
<name>Q54B08_DICDI</name>
<dbReference type="OMA" id="LAIEMHH"/>
<sequence length="158" mass="17799">MSLMNDIINEQTKQGNLGGKNGTLGKKSSSSDNIVNFFIITGEITDSSFDNSVDPYVRIGTIDNKDNIKWFLKTPVRNNTKKPSWSYEINHDIKLDQIKKLAIEMHHKTLLSSKSIGEATIDISNIENQSMIYETIQIFDPKDKSKSVGSVYLSIEIK</sequence>
<proteinExistence type="predicted"/>
<dbReference type="Proteomes" id="UP000002195">
    <property type="component" value="Unassembled WGS sequence"/>
</dbReference>
<comment type="caution">
    <text evidence="2">The sequence shown here is derived from an EMBL/GenBank/DDBJ whole genome shotgun (WGS) entry which is preliminary data.</text>
</comment>
<dbReference type="RefSeq" id="XP_628851.1">
    <property type="nucleotide sequence ID" value="XM_628849.1"/>
</dbReference>
<keyword evidence="3" id="KW-1185">Reference proteome</keyword>
<dbReference type="InterPro" id="IPR000008">
    <property type="entry name" value="C2_dom"/>
</dbReference>
<dbReference type="Gene3D" id="2.60.40.150">
    <property type="entry name" value="C2 domain"/>
    <property type="match status" value="1"/>
</dbReference>
<dbReference type="SUPFAM" id="SSF49562">
    <property type="entry name" value="C2 domain (Calcium/lipid-binding domain, CaLB)"/>
    <property type="match status" value="1"/>
</dbReference>
<organism evidence="2 3">
    <name type="scientific">Dictyostelium discoideum</name>
    <name type="common">Social amoeba</name>
    <dbReference type="NCBI Taxonomy" id="44689"/>
    <lineage>
        <taxon>Eukaryota</taxon>
        <taxon>Amoebozoa</taxon>
        <taxon>Evosea</taxon>
        <taxon>Eumycetozoa</taxon>
        <taxon>Dictyostelia</taxon>
        <taxon>Dictyosteliales</taxon>
        <taxon>Dictyosteliaceae</taxon>
        <taxon>Dictyostelium</taxon>
    </lineage>
</organism>
<dbReference type="dictyBase" id="DDB_G0293992"/>
<dbReference type="HOGENOM" id="CLU_129573_0_0_1"/>
<dbReference type="InterPro" id="IPR035892">
    <property type="entry name" value="C2_domain_sf"/>
</dbReference>
<accession>Q54B08</accession>
<protein>
    <recommendedName>
        <fullName evidence="1">C2 domain-containing protein</fullName>
    </recommendedName>
</protein>
<dbReference type="PhylomeDB" id="Q54B08"/>
<dbReference type="PaxDb" id="44689-DDB0192229"/>
<dbReference type="eggNOG" id="ENOG502RI2Z">
    <property type="taxonomic scope" value="Eukaryota"/>
</dbReference>
<dbReference type="SMR" id="Q54B08"/>
<feature type="domain" description="C2" evidence="1">
    <location>
        <begin position="16"/>
        <end position="136"/>
    </location>
</feature>
<dbReference type="VEuPathDB" id="AmoebaDB:DDB_G0293992"/>
<evidence type="ECO:0000313" key="2">
    <source>
        <dbReference type="EMBL" id="EAL60438.1"/>
    </source>
</evidence>
<dbReference type="EMBL" id="AAFI02000225">
    <property type="protein sequence ID" value="EAL60438.1"/>
    <property type="molecule type" value="Genomic_DNA"/>
</dbReference>
<evidence type="ECO:0000259" key="1">
    <source>
        <dbReference type="PROSITE" id="PS50004"/>
    </source>
</evidence>
<dbReference type="InParanoid" id="Q54B08"/>
<dbReference type="GeneID" id="8629526"/>
<dbReference type="KEGG" id="ddi:DDB_G0293992"/>